<keyword evidence="2" id="KW-0732">Signal</keyword>
<dbReference type="Proteomes" id="UP001442841">
    <property type="component" value="Chromosome"/>
</dbReference>
<evidence type="ECO:0000256" key="1">
    <source>
        <dbReference type="SAM" id="MobiDB-lite"/>
    </source>
</evidence>
<name>A0ABZ3FLX8_9ACTN</name>
<proteinExistence type="predicted"/>
<keyword evidence="4" id="KW-1185">Reference proteome</keyword>
<evidence type="ECO:0008006" key="5">
    <source>
        <dbReference type="Google" id="ProtNLM"/>
    </source>
</evidence>
<reference evidence="3 4" key="1">
    <citation type="submission" date="2024-04" db="EMBL/GenBank/DDBJ databases">
        <title>Isolation of an actinomycete strain from pig manure.</title>
        <authorList>
            <person name="Gong T."/>
            <person name="Yu Z."/>
            <person name="An M."/>
            <person name="Wei C."/>
            <person name="Yang W."/>
            <person name="Liu L."/>
        </authorList>
    </citation>
    <scope>NUCLEOTIDE SEQUENCE [LARGE SCALE GENOMIC DNA]</scope>
    <source>
        <strain evidence="3 4">ZF39</strain>
    </source>
</reference>
<dbReference type="PROSITE" id="PS51257">
    <property type="entry name" value="PROKAR_LIPOPROTEIN"/>
    <property type="match status" value="1"/>
</dbReference>
<evidence type="ECO:0000313" key="4">
    <source>
        <dbReference type="Proteomes" id="UP001442841"/>
    </source>
</evidence>
<evidence type="ECO:0000313" key="3">
    <source>
        <dbReference type="EMBL" id="XAN06417.1"/>
    </source>
</evidence>
<feature type="signal peptide" evidence="2">
    <location>
        <begin position="1"/>
        <end position="21"/>
    </location>
</feature>
<gene>
    <name evidence="3" type="ORF">AADG42_03530</name>
</gene>
<feature type="chain" id="PRO_5045074019" description="Lipoprotein" evidence="2">
    <location>
        <begin position="22"/>
        <end position="309"/>
    </location>
</feature>
<protein>
    <recommendedName>
        <fullName evidence="5">Lipoprotein</fullName>
    </recommendedName>
</protein>
<dbReference type="RefSeq" id="WP_425307847.1">
    <property type="nucleotide sequence ID" value="NZ_CP154795.1"/>
</dbReference>
<accession>A0ABZ3FLX8</accession>
<feature type="region of interest" description="Disordered" evidence="1">
    <location>
        <begin position="23"/>
        <end position="49"/>
    </location>
</feature>
<organism evidence="3 4">
    <name type="scientific">Ammonicoccus fulvus</name>
    <dbReference type="NCBI Taxonomy" id="3138240"/>
    <lineage>
        <taxon>Bacteria</taxon>
        <taxon>Bacillati</taxon>
        <taxon>Actinomycetota</taxon>
        <taxon>Actinomycetes</taxon>
        <taxon>Propionibacteriales</taxon>
        <taxon>Propionibacteriaceae</taxon>
        <taxon>Ammonicoccus</taxon>
    </lineage>
</organism>
<evidence type="ECO:0000256" key="2">
    <source>
        <dbReference type="SAM" id="SignalP"/>
    </source>
</evidence>
<sequence length="309" mass="32726">MKLGLIATVAGVLALSACASATPGADPSPAPSTPTQPQLTTTPTPGWKPVAATDATSADLAKAGFECYTIFTTPTTVVQCMTPGDWNAAPLKFALHDGKVTGIVMNTYTTDVPKAERLHAAAVEVLFRDFPADTQTAFKQGMAEADATRDTRIDVETAWGAGSFQRGKPGNYFKIELEAKEPRRARISSTGLPGPASQLVAPMTELGYTCIESNSNIECEQGDGGIRTLTNDKGVTRQIRISAAGKTLTADEKNAYAIAVQTIAGDAAPDLLGAIEYATQLDGKDRRTVVRDFEVLVDDDEITIVNNSW</sequence>
<feature type="compositionally biased region" description="Low complexity" evidence="1">
    <location>
        <begin position="35"/>
        <end position="45"/>
    </location>
</feature>
<dbReference type="EMBL" id="CP154795">
    <property type="protein sequence ID" value="XAN06417.1"/>
    <property type="molecule type" value="Genomic_DNA"/>
</dbReference>